<dbReference type="GO" id="GO:0008270">
    <property type="term" value="F:zinc ion binding"/>
    <property type="evidence" value="ECO:0007669"/>
    <property type="project" value="UniProtKB-KW"/>
</dbReference>
<dbReference type="PANTHER" id="PTHR24394">
    <property type="entry name" value="ZINC FINGER PROTEIN"/>
    <property type="match status" value="1"/>
</dbReference>
<protein>
    <recommendedName>
        <fullName evidence="8">C2H2-type domain-containing protein</fullName>
    </recommendedName>
</protein>
<dbReference type="SMART" id="SM00355">
    <property type="entry name" value="ZnF_C2H2"/>
    <property type="match status" value="4"/>
</dbReference>
<reference evidence="9" key="1">
    <citation type="journal article" date="2023" name="Insect Mol. Biol.">
        <title>Genome sequencing provides insights into the evolution of gene families encoding plant cell wall-degrading enzymes in longhorned beetles.</title>
        <authorList>
            <person name="Shin N.R."/>
            <person name="Okamura Y."/>
            <person name="Kirsch R."/>
            <person name="Pauchet Y."/>
        </authorList>
    </citation>
    <scope>NUCLEOTIDE SEQUENCE</scope>
    <source>
        <strain evidence="9">RBIC_L_NR</strain>
    </source>
</reference>
<sequence length="272" mass="31602">MNNLDNIIINVHKITEDGIVVSSVRHEMDVNTKELISRTYFTPESVSFNCSNDDKLHLSYQRFKFDEEVISCLKLEDIHLSQTSDSSEVGLDKKPILNIPTMIRCQNCETNFPTKYQYQRHQCEFNAEKVVLKADADIKDIEKGVRVKYICAICDKHFVSKNNLERHQAGHENTQDNICEHCNKQFVSENRLRIHKENHCKKSGDISKFYRSDVTVWKCKKCHEVFSSTITANYHVAICTEIVEFDIANADSQESKELTFFGRRDKNHCIND</sequence>
<keyword evidence="10" id="KW-1185">Reference proteome</keyword>
<dbReference type="PROSITE" id="PS00028">
    <property type="entry name" value="ZINC_FINGER_C2H2_1"/>
    <property type="match status" value="2"/>
</dbReference>
<organism evidence="9 10">
    <name type="scientific">Rhamnusium bicolor</name>
    <dbReference type="NCBI Taxonomy" id="1586634"/>
    <lineage>
        <taxon>Eukaryota</taxon>
        <taxon>Metazoa</taxon>
        <taxon>Ecdysozoa</taxon>
        <taxon>Arthropoda</taxon>
        <taxon>Hexapoda</taxon>
        <taxon>Insecta</taxon>
        <taxon>Pterygota</taxon>
        <taxon>Neoptera</taxon>
        <taxon>Endopterygota</taxon>
        <taxon>Coleoptera</taxon>
        <taxon>Polyphaga</taxon>
        <taxon>Cucujiformia</taxon>
        <taxon>Chrysomeloidea</taxon>
        <taxon>Cerambycidae</taxon>
        <taxon>Lepturinae</taxon>
        <taxon>Rhagiini</taxon>
        <taxon>Rhamnusium</taxon>
    </lineage>
</organism>
<comment type="caution">
    <text evidence="9">The sequence shown here is derived from an EMBL/GenBank/DDBJ whole genome shotgun (WGS) entry which is preliminary data.</text>
</comment>
<dbReference type="Gene3D" id="3.30.160.60">
    <property type="entry name" value="Classic Zinc Finger"/>
    <property type="match status" value="1"/>
</dbReference>
<evidence type="ECO:0000256" key="7">
    <source>
        <dbReference type="PROSITE-ProRule" id="PRU00042"/>
    </source>
</evidence>
<keyword evidence="6" id="KW-0539">Nucleus</keyword>
<evidence type="ECO:0000256" key="5">
    <source>
        <dbReference type="ARBA" id="ARBA00022833"/>
    </source>
</evidence>
<dbReference type="Proteomes" id="UP001162156">
    <property type="component" value="Unassembled WGS sequence"/>
</dbReference>
<dbReference type="PROSITE" id="PS50157">
    <property type="entry name" value="ZINC_FINGER_C2H2_2"/>
    <property type="match status" value="2"/>
</dbReference>
<dbReference type="SUPFAM" id="SSF57667">
    <property type="entry name" value="beta-beta-alpha zinc fingers"/>
    <property type="match status" value="1"/>
</dbReference>
<dbReference type="InterPro" id="IPR013087">
    <property type="entry name" value="Znf_C2H2_type"/>
</dbReference>
<dbReference type="AlphaFoldDB" id="A0AAV8ZXX8"/>
<keyword evidence="3" id="KW-0677">Repeat</keyword>
<evidence type="ECO:0000256" key="1">
    <source>
        <dbReference type="ARBA" id="ARBA00004123"/>
    </source>
</evidence>
<evidence type="ECO:0000256" key="3">
    <source>
        <dbReference type="ARBA" id="ARBA00022737"/>
    </source>
</evidence>
<evidence type="ECO:0000259" key="8">
    <source>
        <dbReference type="PROSITE" id="PS50157"/>
    </source>
</evidence>
<evidence type="ECO:0000313" key="9">
    <source>
        <dbReference type="EMBL" id="KAJ8972309.1"/>
    </source>
</evidence>
<dbReference type="GO" id="GO:0005634">
    <property type="term" value="C:nucleus"/>
    <property type="evidence" value="ECO:0007669"/>
    <property type="project" value="UniProtKB-SubCell"/>
</dbReference>
<dbReference type="Pfam" id="PF00096">
    <property type="entry name" value="zf-C2H2"/>
    <property type="match status" value="1"/>
</dbReference>
<gene>
    <name evidence="9" type="ORF">NQ314_000224</name>
</gene>
<keyword evidence="5" id="KW-0862">Zinc</keyword>
<dbReference type="EMBL" id="JANEYF010000093">
    <property type="protein sequence ID" value="KAJ8972309.1"/>
    <property type="molecule type" value="Genomic_DNA"/>
</dbReference>
<comment type="subcellular location">
    <subcellularLocation>
        <location evidence="1">Nucleus</location>
    </subcellularLocation>
</comment>
<dbReference type="PANTHER" id="PTHR24394:SF29">
    <property type="entry name" value="MYONEURIN"/>
    <property type="match status" value="1"/>
</dbReference>
<evidence type="ECO:0000256" key="6">
    <source>
        <dbReference type="ARBA" id="ARBA00023242"/>
    </source>
</evidence>
<proteinExistence type="predicted"/>
<keyword evidence="4 7" id="KW-0863">Zinc-finger</keyword>
<accession>A0AAV8ZXX8</accession>
<evidence type="ECO:0000313" key="10">
    <source>
        <dbReference type="Proteomes" id="UP001162156"/>
    </source>
</evidence>
<evidence type="ECO:0000256" key="4">
    <source>
        <dbReference type="ARBA" id="ARBA00022771"/>
    </source>
</evidence>
<feature type="domain" description="C2H2-type" evidence="8">
    <location>
        <begin position="177"/>
        <end position="204"/>
    </location>
</feature>
<name>A0AAV8ZXX8_9CUCU</name>
<dbReference type="InterPro" id="IPR036236">
    <property type="entry name" value="Znf_C2H2_sf"/>
</dbReference>
<dbReference type="GO" id="GO:0000981">
    <property type="term" value="F:DNA-binding transcription factor activity, RNA polymerase II-specific"/>
    <property type="evidence" value="ECO:0007669"/>
    <property type="project" value="TreeGrafter"/>
</dbReference>
<evidence type="ECO:0000256" key="2">
    <source>
        <dbReference type="ARBA" id="ARBA00022723"/>
    </source>
</evidence>
<keyword evidence="2" id="KW-0479">Metal-binding</keyword>
<feature type="domain" description="C2H2-type" evidence="8">
    <location>
        <begin position="149"/>
        <end position="176"/>
    </location>
</feature>